<keyword evidence="1" id="KW-0812">Transmembrane</keyword>
<dbReference type="PANTHER" id="PTHR43044">
    <property type="match status" value="1"/>
</dbReference>
<dbReference type="AlphaFoldDB" id="A0A2M9G301"/>
<accession>A0A2M9G301</accession>
<feature type="transmembrane region" description="Helical" evidence="1">
    <location>
        <begin position="264"/>
        <end position="283"/>
    </location>
</feature>
<keyword evidence="3" id="KW-1185">Reference proteome</keyword>
<feature type="transmembrane region" description="Helical" evidence="1">
    <location>
        <begin position="185"/>
        <end position="208"/>
    </location>
</feature>
<feature type="transmembrane region" description="Helical" evidence="1">
    <location>
        <begin position="72"/>
        <end position="93"/>
    </location>
</feature>
<evidence type="ECO:0000313" key="2">
    <source>
        <dbReference type="EMBL" id="PJK30107.1"/>
    </source>
</evidence>
<dbReference type="EMBL" id="PHIG01000031">
    <property type="protein sequence ID" value="PJK30107.1"/>
    <property type="molecule type" value="Genomic_DNA"/>
</dbReference>
<evidence type="ECO:0000256" key="1">
    <source>
        <dbReference type="SAM" id="Phobius"/>
    </source>
</evidence>
<dbReference type="OrthoDB" id="140980at2"/>
<dbReference type="RefSeq" id="WP_109793380.1">
    <property type="nucleotide sequence ID" value="NZ_PHIG01000031.1"/>
</dbReference>
<feature type="transmembrane region" description="Helical" evidence="1">
    <location>
        <begin position="123"/>
        <end position="142"/>
    </location>
</feature>
<keyword evidence="1" id="KW-1133">Transmembrane helix</keyword>
<comment type="caution">
    <text evidence="2">The sequence shown here is derived from an EMBL/GenBank/DDBJ whole genome shotgun (WGS) entry which is preliminary data.</text>
</comment>
<feature type="transmembrane region" description="Helical" evidence="1">
    <location>
        <begin position="322"/>
        <end position="340"/>
    </location>
</feature>
<proteinExistence type="predicted"/>
<feature type="transmembrane region" description="Helical" evidence="1">
    <location>
        <begin position="32"/>
        <end position="60"/>
    </location>
</feature>
<name>A0A2M9G301_9PROT</name>
<sequence length="356" mass="37825">MTGSGARYLFAFGAASGAVLCIVGALTDLGGLMQALAAAGLFWLALPLGAMAICIAHGLTGGAWGRATDVPVRALLATLPAALLPFAVILAAGPEHVFAWIDPPADLRHHLADKRFYLDQGFLTARFVLHAVIWIGLAWALGAWRTGFRPDRGLAAAGAVLWALSVTFFSFDWVMSLDPHWYSDVLGVVCMAAFTAPAMAAALLLSLLGETPMDRGVRDFATLLLGVLLIWVFTSFVQFLIIWMANLPHEIGWYLDRAAGGWRVVTVAMTALFFAVPVLLLAMPAGRQSRRAVRLAAGAVLFGHLLQSLWLVLPSLHHKGPALFWQTPAALLTVGGLAGLSGSLHYRRNAGGGGAE</sequence>
<evidence type="ECO:0008006" key="4">
    <source>
        <dbReference type="Google" id="ProtNLM"/>
    </source>
</evidence>
<feature type="transmembrane region" description="Helical" evidence="1">
    <location>
        <begin position="7"/>
        <end position="26"/>
    </location>
</feature>
<protein>
    <recommendedName>
        <fullName evidence="4">Quinol:cytochrome C oxidoreductase</fullName>
    </recommendedName>
</protein>
<evidence type="ECO:0000313" key="3">
    <source>
        <dbReference type="Proteomes" id="UP000229498"/>
    </source>
</evidence>
<dbReference type="PANTHER" id="PTHR43044:SF1">
    <property type="entry name" value="QUINOL:CYTOCHROME C OXIDOREDUCTASE QUINONE-BINDING SUBUNIT 2"/>
    <property type="match status" value="1"/>
</dbReference>
<gene>
    <name evidence="2" type="ORF">CVT23_10140</name>
</gene>
<reference evidence="2 3" key="1">
    <citation type="submission" date="2017-11" db="EMBL/GenBank/DDBJ databases">
        <title>Draft genome sequence of Rhizobiales bacterium SY3-13.</title>
        <authorList>
            <person name="Sun C."/>
        </authorList>
    </citation>
    <scope>NUCLEOTIDE SEQUENCE [LARGE SCALE GENOMIC DNA]</scope>
    <source>
        <strain evidence="2 3">SY3-13</strain>
    </source>
</reference>
<dbReference type="Proteomes" id="UP000229498">
    <property type="component" value="Unassembled WGS sequence"/>
</dbReference>
<feature type="transmembrane region" description="Helical" evidence="1">
    <location>
        <begin position="154"/>
        <end position="173"/>
    </location>
</feature>
<organism evidence="2 3">
    <name type="scientific">Minwuia thermotolerans</name>
    <dbReference type="NCBI Taxonomy" id="2056226"/>
    <lineage>
        <taxon>Bacteria</taxon>
        <taxon>Pseudomonadati</taxon>
        <taxon>Pseudomonadota</taxon>
        <taxon>Alphaproteobacteria</taxon>
        <taxon>Minwuiales</taxon>
        <taxon>Minwuiaceae</taxon>
        <taxon>Minwuia</taxon>
    </lineage>
</organism>
<feature type="transmembrane region" description="Helical" evidence="1">
    <location>
        <begin position="295"/>
        <end position="316"/>
    </location>
</feature>
<feature type="transmembrane region" description="Helical" evidence="1">
    <location>
        <begin position="220"/>
        <end position="244"/>
    </location>
</feature>
<keyword evidence="1" id="KW-0472">Membrane</keyword>